<evidence type="ECO:0000256" key="2">
    <source>
        <dbReference type="ARBA" id="ARBA00022670"/>
    </source>
</evidence>
<keyword evidence="1" id="KW-1188">Viral release from host cell</keyword>
<evidence type="ECO:0000259" key="6">
    <source>
        <dbReference type="Pfam" id="PF04586"/>
    </source>
</evidence>
<organism evidence="7">
    <name type="scientific">Myoviridae sp. ctvxP16</name>
    <dbReference type="NCBI Taxonomy" id="2825205"/>
    <lineage>
        <taxon>Viruses</taxon>
        <taxon>Duplodnaviria</taxon>
        <taxon>Heunggongvirae</taxon>
        <taxon>Uroviricota</taxon>
        <taxon>Caudoviricetes</taxon>
    </lineage>
</organism>
<sequence>MKQNSIEPQMRDRYRDYRRLMDVRAEEVPDSGDLVLTGTPIIFDKEYLLFEYNGIQVYEIIRRGAFDHTDYRDVPLKYNHGDAKGTPARTTARTERGRLTISVLDDRVDVRMNLLPTTGGKDLYEEVKAGTVPQMSWAFIQEDNTEERVEQGNKITFIVNAVKRVFDISAVDFGANSETTIYARRRLDLDERMALLDEQDVANKRKIIEILSY</sequence>
<proteinExistence type="predicted"/>
<reference evidence="7" key="1">
    <citation type="journal article" date="2021" name="Proc. Natl. Acad. Sci. U.S.A.">
        <title>A Catalog of Tens of Thousands of Viruses from Human Metagenomes Reveals Hidden Associations with Chronic Diseases.</title>
        <authorList>
            <person name="Tisza M.J."/>
            <person name="Buck C.B."/>
        </authorList>
    </citation>
    <scope>NUCLEOTIDE SEQUENCE</scope>
    <source>
        <strain evidence="7">CtvxP16</strain>
    </source>
</reference>
<evidence type="ECO:0000313" key="7">
    <source>
        <dbReference type="EMBL" id="DAF97906.1"/>
    </source>
</evidence>
<dbReference type="InterPro" id="IPR054613">
    <property type="entry name" value="Peptidase_S78_dom"/>
</dbReference>
<keyword evidence="4" id="KW-0118">Viral capsid assembly</keyword>
<name>A0A8S5UU31_9CAUD</name>
<keyword evidence="5" id="KW-1273">Viral capsid maturation</keyword>
<evidence type="ECO:0000256" key="5">
    <source>
        <dbReference type="ARBA" id="ARBA00023045"/>
    </source>
</evidence>
<accession>A0A8S5UU31</accession>
<dbReference type="Pfam" id="PF04586">
    <property type="entry name" value="Peptidase_S78"/>
    <property type="match status" value="1"/>
</dbReference>
<dbReference type="GO" id="GO:0046797">
    <property type="term" value="P:viral procapsid maturation"/>
    <property type="evidence" value="ECO:0007669"/>
    <property type="project" value="UniProtKB-KW"/>
</dbReference>
<evidence type="ECO:0000256" key="3">
    <source>
        <dbReference type="ARBA" id="ARBA00022801"/>
    </source>
</evidence>
<keyword evidence="2 7" id="KW-0645">Protease</keyword>
<feature type="domain" description="Prohead serine protease" evidence="6">
    <location>
        <begin position="22"/>
        <end position="185"/>
    </location>
</feature>
<keyword evidence="3" id="KW-0378">Hydrolase</keyword>
<dbReference type="GO" id="GO:0006508">
    <property type="term" value="P:proteolysis"/>
    <property type="evidence" value="ECO:0007669"/>
    <property type="project" value="UniProtKB-KW"/>
</dbReference>
<dbReference type="EMBL" id="BK016138">
    <property type="protein sequence ID" value="DAF97906.1"/>
    <property type="molecule type" value="Genomic_DNA"/>
</dbReference>
<evidence type="ECO:0000256" key="4">
    <source>
        <dbReference type="ARBA" id="ARBA00022950"/>
    </source>
</evidence>
<dbReference type="GO" id="GO:0008233">
    <property type="term" value="F:peptidase activity"/>
    <property type="evidence" value="ECO:0007669"/>
    <property type="project" value="UniProtKB-KW"/>
</dbReference>
<protein>
    <submittedName>
        <fullName evidence="7">Prohead serine protease</fullName>
    </submittedName>
</protein>
<evidence type="ECO:0000256" key="1">
    <source>
        <dbReference type="ARBA" id="ARBA00022612"/>
    </source>
</evidence>